<sequence>MATTVLPPEDEMILSDDLGAPTPSFGDTDLVLEEKIEGVFGSLSIDKRRLPASKLQSRGVPGYVAEWVIDTVVPGRGPLSLEDAAKVQKWAAKFIPKPDEGATVRNRLLMGQSVKLLTPIQVDVVINKSRQERIAKLPMIGISDAQISDDVVENNPALLKQGMWGVTDLLKISDGVAITGFRPMQASVDLDLWKEARREFNLEEWRSLLLLSMGYNPAAFTAGEAMLLLCRLLPLVQKNMHLMELAPKGTGKSYIFENISPQVRLVSGGNISPAVLFVNNANSTPGLLARYSVVVLDEVQTLKFDKPEEIVGGLKGYLANARIARGGLHEMASDCGFVLLANITLDAAQRPAKDPLISELPKFLQETAFIDRLRGLIPGWQIRKLSGSKSFASGSGLKADYFGDVLIALRHDLEADSFCAQRVELSGERPYRRNEESVRALASGFMKLLFPHGEVSDADFTKYCIKPAVKLRQGIWDQLYTLDAEYRQFERDIKCRIVE</sequence>
<feature type="domain" description="BREX system Lon protease-like BrxL N-terminal" evidence="1">
    <location>
        <begin position="39"/>
        <end position="169"/>
    </location>
</feature>
<dbReference type="InterPro" id="IPR046838">
    <property type="entry name" value="BrxL_N"/>
</dbReference>
<dbReference type="InterPro" id="IPR014061">
    <property type="entry name" value="BrxL-like"/>
</dbReference>
<evidence type="ECO:0000313" key="2">
    <source>
        <dbReference type="EMBL" id="PQV65273.1"/>
    </source>
</evidence>
<keyword evidence="3" id="KW-1185">Reference proteome</keyword>
<comment type="caution">
    <text evidence="2">The sequence shown here is derived from an EMBL/GenBank/DDBJ whole genome shotgun (WGS) entry which is preliminary data.</text>
</comment>
<keyword evidence="2" id="KW-0645">Protease</keyword>
<dbReference type="RefSeq" id="WP_202973410.1">
    <property type="nucleotide sequence ID" value="NZ_NIGF01000001.1"/>
</dbReference>
<organism evidence="2 3">
    <name type="scientific">Abditibacterium utsteinense</name>
    <dbReference type="NCBI Taxonomy" id="1960156"/>
    <lineage>
        <taxon>Bacteria</taxon>
        <taxon>Pseudomonadati</taxon>
        <taxon>Abditibacteriota</taxon>
        <taxon>Abditibacteriia</taxon>
        <taxon>Abditibacteriales</taxon>
        <taxon>Abditibacteriaceae</taxon>
        <taxon>Abditibacterium</taxon>
    </lineage>
</organism>
<gene>
    <name evidence="2" type="ORF">B1R32_10110</name>
</gene>
<dbReference type="AlphaFoldDB" id="A0A2S8SWU9"/>
<dbReference type="InParanoid" id="A0A2S8SWU9"/>
<dbReference type="Pfam" id="PF20442">
    <property type="entry name" value="BrxL_N"/>
    <property type="match status" value="1"/>
</dbReference>
<name>A0A2S8SWU9_9BACT</name>
<dbReference type="NCBIfam" id="TIGR02688">
    <property type="entry name" value="BREX system Lon protease-like protein BrxL"/>
    <property type="match status" value="1"/>
</dbReference>
<keyword evidence="2" id="KW-0378">Hydrolase</keyword>
<dbReference type="GO" id="GO:0006508">
    <property type="term" value="P:proteolysis"/>
    <property type="evidence" value="ECO:0007669"/>
    <property type="project" value="UniProtKB-KW"/>
</dbReference>
<proteinExistence type="predicted"/>
<dbReference type="Proteomes" id="UP000237684">
    <property type="component" value="Unassembled WGS sequence"/>
</dbReference>
<dbReference type="GO" id="GO:0008233">
    <property type="term" value="F:peptidase activity"/>
    <property type="evidence" value="ECO:0007669"/>
    <property type="project" value="UniProtKB-KW"/>
</dbReference>
<reference evidence="2 3" key="1">
    <citation type="journal article" date="2018" name="Syst. Appl. Microbiol.">
        <title>Abditibacterium utsteinense sp. nov., the first cultivated member of candidate phylum FBP, isolated from ice-free Antarctic soil samples.</title>
        <authorList>
            <person name="Tahon G."/>
            <person name="Tytgat B."/>
            <person name="Lebbe L."/>
            <person name="Carlier A."/>
            <person name="Willems A."/>
        </authorList>
    </citation>
    <scope>NUCLEOTIDE SEQUENCE [LARGE SCALE GENOMIC DNA]</scope>
    <source>
        <strain evidence="2 3">LMG 29911</strain>
    </source>
</reference>
<accession>A0A2S8SWU9</accession>
<dbReference type="EMBL" id="NIGF01000001">
    <property type="protein sequence ID" value="PQV65273.1"/>
    <property type="molecule type" value="Genomic_DNA"/>
</dbReference>
<protein>
    <submittedName>
        <fullName evidence="2">ATP-dependent Lon protease</fullName>
    </submittedName>
</protein>
<evidence type="ECO:0000313" key="3">
    <source>
        <dbReference type="Proteomes" id="UP000237684"/>
    </source>
</evidence>
<evidence type="ECO:0000259" key="1">
    <source>
        <dbReference type="Pfam" id="PF20442"/>
    </source>
</evidence>
<dbReference type="Pfam" id="PF13337">
    <property type="entry name" value="BrxL_ATPase"/>
    <property type="match status" value="1"/>
</dbReference>